<dbReference type="Pfam" id="PF01190">
    <property type="entry name" value="Pollen_Ole_e_1"/>
    <property type="match status" value="1"/>
</dbReference>
<gene>
    <name evidence="4" type="ORF">H6P81_001406</name>
</gene>
<evidence type="ECO:0000256" key="1">
    <source>
        <dbReference type="ARBA" id="ARBA00010049"/>
    </source>
</evidence>
<evidence type="ECO:0000256" key="2">
    <source>
        <dbReference type="ARBA" id="ARBA00023157"/>
    </source>
</evidence>
<feature type="chain" id="PRO_5043496368" evidence="3">
    <location>
        <begin position="25"/>
        <end position="156"/>
    </location>
</feature>
<feature type="signal peptide" evidence="3">
    <location>
        <begin position="1"/>
        <end position="24"/>
    </location>
</feature>
<dbReference type="EMBL" id="JAINDJ010000002">
    <property type="protein sequence ID" value="KAG9456898.1"/>
    <property type="molecule type" value="Genomic_DNA"/>
</dbReference>
<evidence type="ECO:0000313" key="4">
    <source>
        <dbReference type="EMBL" id="KAG9456898.1"/>
    </source>
</evidence>
<dbReference type="PANTHER" id="PTHR31614">
    <property type="entry name" value="PROTEIN DOWNSTREAM OF FLC-RELATED"/>
    <property type="match status" value="1"/>
</dbReference>
<evidence type="ECO:0000256" key="3">
    <source>
        <dbReference type="SAM" id="SignalP"/>
    </source>
</evidence>
<dbReference type="AlphaFoldDB" id="A0AAV7F7E5"/>
<comment type="similarity">
    <text evidence="1">Belongs to the Ole e I family.</text>
</comment>
<dbReference type="PANTHER" id="PTHR31614:SF5">
    <property type="entry name" value="ALLERGEN-LIKE PROTEIN BRSN20"/>
    <property type="match status" value="1"/>
</dbReference>
<reference evidence="4 5" key="1">
    <citation type="submission" date="2021-07" db="EMBL/GenBank/DDBJ databases">
        <title>The Aristolochia fimbriata genome: insights into angiosperm evolution, floral development and chemical biosynthesis.</title>
        <authorList>
            <person name="Jiao Y."/>
        </authorList>
    </citation>
    <scope>NUCLEOTIDE SEQUENCE [LARGE SCALE GENOMIC DNA]</scope>
    <source>
        <strain evidence="4">IBCAS-2021</strain>
        <tissue evidence="4">Leaf</tissue>
    </source>
</reference>
<accession>A0AAV7F7E5</accession>
<proteinExistence type="inferred from homology"/>
<evidence type="ECO:0000313" key="5">
    <source>
        <dbReference type="Proteomes" id="UP000825729"/>
    </source>
</evidence>
<dbReference type="Proteomes" id="UP000825729">
    <property type="component" value="Unassembled WGS sequence"/>
</dbReference>
<dbReference type="InterPro" id="IPR006041">
    <property type="entry name" value="Pollen_Ole_e1_allergen"/>
</dbReference>
<keyword evidence="5" id="KW-1185">Reference proteome</keyword>
<sequence>MAKSRSLALIAALCWVSTFSIAYASHFIVEGKVYCDTCCAGFETYATYYIPEAKVNLECKNRSTHLVTFNGEGVTDATGTYQVEVTGDHEEDVCEVSLVSSPVKGCKEAAKGRKKAPVLLTKNNGIVSDIRYANPLGFYKNDPLHICPKVLEHYLG</sequence>
<keyword evidence="3" id="KW-0732">Signal</keyword>
<protein>
    <submittedName>
        <fullName evidence="4">Uncharacterized protein</fullName>
    </submittedName>
</protein>
<comment type="caution">
    <text evidence="4">The sequence shown here is derived from an EMBL/GenBank/DDBJ whole genome shotgun (WGS) entry which is preliminary data.</text>
</comment>
<name>A0AAV7F7E5_ARIFI</name>
<organism evidence="4 5">
    <name type="scientific">Aristolochia fimbriata</name>
    <name type="common">White veined hardy Dutchman's pipe vine</name>
    <dbReference type="NCBI Taxonomy" id="158543"/>
    <lineage>
        <taxon>Eukaryota</taxon>
        <taxon>Viridiplantae</taxon>
        <taxon>Streptophyta</taxon>
        <taxon>Embryophyta</taxon>
        <taxon>Tracheophyta</taxon>
        <taxon>Spermatophyta</taxon>
        <taxon>Magnoliopsida</taxon>
        <taxon>Magnoliidae</taxon>
        <taxon>Piperales</taxon>
        <taxon>Aristolochiaceae</taxon>
        <taxon>Aristolochia</taxon>
    </lineage>
</organism>
<keyword evidence="2" id="KW-1015">Disulfide bond</keyword>